<reference evidence="2 3" key="1">
    <citation type="journal article" date="2015" name="Genome Biol. Evol.">
        <title>Found and Lost: The Fates of Horizontally Acquired Genes in Arthropod-Symbiotic Spiroplasma.</title>
        <authorList>
            <person name="Lo W.S."/>
            <person name="Gasparich G.E."/>
            <person name="Kuo C.H."/>
        </authorList>
    </citation>
    <scope>NUCLEOTIDE SEQUENCE [LARGE SCALE GENOMIC DNA]</scope>
    <source>
        <strain evidence="3">TDA-040725-5</strain>
    </source>
</reference>
<protein>
    <submittedName>
        <fullName evidence="2">Uncharacterized protein</fullName>
    </submittedName>
</protein>
<keyword evidence="1" id="KW-1133">Transmembrane helix</keyword>
<dbReference type="AlphaFoldDB" id="A0A0H3XKB9"/>
<keyword evidence="3" id="KW-1185">Reference proteome</keyword>
<feature type="transmembrane region" description="Helical" evidence="1">
    <location>
        <begin position="6"/>
        <end position="27"/>
    </location>
</feature>
<dbReference type="PATRIC" id="fig|743698.3.peg.245"/>
<dbReference type="STRING" id="315358.SERIO_v1c02430"/>
<accession>A0A0H3XKB9</accession>
<dbReference type="EMBL" id="CP011856">
    <property type="protein sequence ID" value="AKM53829.1"/>
    <property type="molecule type" value="Genomic_DNA"/>
</dbReference>
<dbReference type="KEGG" id="seri:SERIO_v1c02430"/>
<keyword evidence="1" id="KW-0812">Transmembrane</keyword>
<dbReference type="Proteomes" id="UP000035661">
    <property type="component" value="Chromosome"/>
</dbReference>
<sequence length="134" mass="16121">MNWWYVLIIVVGLLLIFVFIWQGMIGAKSMKIWTVDKMQKLIRLEIRQNLIDEFDLNLRNAKIVFTNYVEKRNYWSVIEKYLVEIHCTSEIDNRDIIAKYAVRYHTKIVSRGMLEKRMMSLKLLSYSAQNITKR</sequence>
<gene>
    <name evidence="2" type="ORF">SERIO_v1c02430</name>
</gene>
<organism evidence="2 3">
    <name type="scientific">Spiroplasma eriocheiris</name>
    <dbReference type="NCBI Taxonomy" id="315358"/>
    <lineage>
        <taxon>Bacteria</taxon>
        <taxon>Bacillati</taxon>
        <taxon>Mycoplasmatota</taxon>
        <taxon>Mollicutes</taxon>
        <taxon>Entomoplasmatales</taxon>
        <taxon>Spiroplasmataceae</taxon>
        <taxon>Spiroplasma</taxon>
    </lineage>
</organism>
<evidence type="ECO:0000256" key="1">
    <source>
        <dbReference type="SAM" id="Phobius"/>
    </source>
</evidence>
<keyword evidence="1" id="KW-0472">Membrane</keyword>
<evidence type="ECO:0000313" key="2">
    <source>
        <dbReference type="EMBL" id="AKM53829.1"/>
    </source>
</evidence>
<evidence type="ECO:0000313" key="3">
    <source>
        <dbReference type="Proteomes" id="UP000035661"/>
    </source>
</evidence>
<dbReference type="RefSeq" id="WP_047791101.1">
    <property type="nucleotide sequence ID" value="NZ_CP011856.1"/>
</dbReference>
<reference evidence="3" key="2">
    <citation type="submission" date="2015-06" db="EMBL/GenBank/DDBJ databases">
        <title>Complete genome sequence of Spiroplasma eriocheiris TDA-040725-5 (DSM 21848).</title>
        <authorList>
            <person name="Lo W.-S."/>
            <person name="Kuo C.-H."/>
        </authorList>
    </citation>
    <scope>NUCLEOTIDE SEQUENCE [LARGE SCALE GENOMIC DNA]</scope>
    <source>
        <strain evidence="3">TDA-040725-5</strain>
    </source>
</reference>
<name>A0A0H3XKB9_9MOLU</name>
<proteinExistence type="predicted"/>